<dbReference type="InterPro" id="IPR050592">
    <property type="entry name" value="GDSL_lipolytic_enzyme"/>
</dbReference>
<dbReference type="Gramene" id="Kaladp0016s0108.1.v1.1">
    <property type="protein sequence ID" value="Kaladp0016s0108.1.v1.1"/>
    <property type="gene ID" value="Kaladp0016s0108.v1.1"/>
</dbReference>
<protein>
    <recommendedName>
        <fullName evidence="4">GDSL esterase/lipase EXL3</fullName>
    </recommendedName>
</protein>
<evidence type="ECO:0000256" key="1">
    <source>
        <dbReference type="ARBA" id="ARBA00008668"/>
    </source>
</evidence>
<dbReference type="Gene3D" id="3.40.50.1110">
    <property type="entry name" value="SGNH hydrolase"/>
    <property type="match status" value="1"/>
</dbReference>
<dbReference type="Proteomes" id="UP000594263">
    <property type="component" value="Unplaced"/>
</dbReference>
<comment type="similarity">
    <text evidence="1">Belongs to the 'GDSL' lipolytic enzyme family.</text>
</comment>
<dbReference type="EnsemblPlants" id="Kaladp0016s0108.1.v1.1">
    <property type="protein sequence ID" value="Kaladp0016s0108.1.v1.1"/>
    <property type="gene ID" value="Kaladp0016s0108.v1.1"/>
</dbReference>
<proteinExistence type="inferred from homology"/>
<name>A0A7N0ZQY9_KALFE</name>
<dbReference type="CDD" id="cd01837">
    <property type="entry name" value="SGNH_plant_lipase_like"/>
    <property type="match status" value="1"/>
</dbReference>
<keyword evidence="3" id="KW-1185">Reference proteome</keyword>
<dbReference type="OMA" id="YLPMAMG"/>
<organism evidence="2 3">
    <name type="scientific">Kalanchoe fedtschenkoi</name>
    <name type="common">Lavender scallops</name>
    <name type="synonym">South American air plant</name>
    <dbReference type="NCBI Taxonomy" id="63787"/>
    <lineage>
        <taxon>Eukaryota</taxon>
        <taxon>Viridiplantae</taxon>
        <taxon>Streptophyta</taxon>
        <taxon>Embryophyta</taxon>
        <taxon>Tracheophyta</taxon>
        <taxon>Spermatophyta</taxon>
        <taxon>Magnoliopsida</taxon>
        <taxon>eudicotyledons</taxon>
        <taxon>Gunneridae</taxon>
        <taxon>Pentapetalae</taxon>
        <taxon>Saxifragales</taxon>
        <taxon>Crassulaceae</taxon>
        <taxon>Kalanchoe</taxon>
    </lineage>
</organism>
<dbReference type="InterPro" id="IPR036514">
    <property type="entry name" value="SGNH_hydro_sf"/>
</dbReference>
<dbReference type="Pfam" id="PF00657">
    <property type="entry name" value="Lipase_GDSL"/>
    <property type="match status" value="1"/>
</dbReference>
<evidence type="ECO:0000313" key="3">
    <source>
        <dbReference type="Proteomes" id="UP000594263"/>
    </source>
</evidence>
<dbReference type="GO" id="GO:0016788">
    <property type="term" value="F:hydrolase activity, acting on ester bonds"/>
    <property type="evidence" value="ECO:0007669"/>
    <property type="project" value="InterPro"/>
</dbReference>
<dbReference type="AlphaFoldDB" id="A0A7N0ZQY9"/>
<dbReference type="PANTHER" id="PTHR45642:SF150">
    <property type="entry name" value="GDSL ESTERASE_LIPASE EXL3"/>
    <property type="match status" value="1"/>
</dbReference>
<dbReference type="InterPro" id="IPR001087">
    <property type="entry name" value="GDSL"/>
</dbReference>
<dbReference type="SUPFAM" id="SSF52266">
    <property type="entry name" value="SGNH hydrolase"/>
    <property type="match status" value="1"/>
</dbReference>
<evidence type="ECO:0008006" key="4">
    <source>
        <dbReference type="Google" id="ProtNLM"/>
    </source>
</evidence>
<accession>A0A7N0ZQY9</accession>
<evidence type="ECO:0000313" key="2">
    <source>
        <dbReference type="EnsemblPlants" id="Kaladp0016s0108.1.v1.1"/>
    </source>
</evidence>
<reference evidence="2" key="1">
    <citation type="submission" date="2021-01" db="UniProtKB">
        <authorList>
            <consortium name="EnsemblPlants"/>
        </authorList>
    </citation>
    <scope>IDENTIFICATION</scope>
</reference>
<dbReference type="PANTHER" id="PTHR45642">
    <property type="entry name" value="GDSL ESTERASE/LIPASE EXL3"/>
    <property type="match status" value="1"/>
</dbReference>
<dbReference type="FunFam" id="3.40.50.1110:FF:000003">
    <property type="entry name" value="GDSL esterase/lipase APG"/>
    <property type="match status" value="1"/>
</dbReference>
<sequence length="377" mass="41350">MARLLSSELAAPLKTGHNTLLRLTAACLAPLLWFPLIVSASGVDIPEDQKFPALIAFGDSIVDPGNNNGISTLVKANFPPYGKNFREGPTGRFSNGKVPTDLIAEELSIKELVPAYLDPNLQPSDLITGVSFASGASGYDPLTPKIASVISLSQQLDYFKEYISKLRSLVGEDQTNYILARSLFLVVAGSDDLANTYFSARARQLEYDIPAYTDLMANEAAKFYENLYEMGARRIGVLSAPPIGCLPSQRTLGGAFQGRPCIESYNQAAKLYNSKLQRVIDSFNTKNTDARAHVFDIYNPIFDLVQNPAKNGFEVVDRGCCGTGDIEVSVLCNRLNPLQTCSDPTKYIFWDSYHPTETAYKLLVDKLLKKGISALFF</sequence>
<dbReference type="InterPro" id="IPR035669">
    <property type="entry name" value="SGNH_plant_lipase-like"/>
</dbReference>